<evidence type="ECO:0000313" key="2">
    <source>
        <dbReference type="Proteomes" id="UP001373714"/>
    </source>
</evidence>
<dbReference type="Proteomes" id="UP001373714">
    <property type="component" value="Unassembled WGS sequence"/>
</dbReference>
<accession>A0AAV9UX38</accession>
<comment type="caution">
    <text evidence="1">The sequence shown here is derived from an EMBL/GenBank/DDBJ whole genome shotgun (WGS) entry which is preliminary data.</text>
</comment>
<keyword evidence="2" id="KW-1185">Reference proteome</keyword>
<proteinExistence type="predicted"/>
<name>A0AAV9UX38_9PEZI</name>
<protein>
    <submittedName>
        <fullName evidence="1">Uncharacterized protein</fullName>
    </submittedName>
</protein>
<dbReference type="AlphaFoldDB" id="A0AAV9UX38"/>
<gene>
    <name evidence="1" type="ORF">TWF730_009009</name>
</gene>
<reference evidence="1 2" key="1">
    <citation type="submission" date="2019-10" db="EMBL/GenBank/DDBJ databases">
        <authorList>
            <person name="Palmer J.M."/>
        </authorList>
    </citation>
    <scope>NUCLEOTIDE SEQUENCE [LARGE SCALE GENOMIC DNA]</scope>
    <source>
        <strain evidence="1 2">TWF730</strain>
    </source>
</reference>
<evidence type="ECO:0000313" key="1">
    <source>
        <dbReference type="EMBL" id="KAK6352177.1"/>
    </source>
</evidence>
<organism evidence="1 2">
    <name type="scientific">Orbilia blumenaviensis</name>
    <dbReference type="NCBI Taxonomy" id="1796055"/>
    <lineage>
        <taxon>Eukaryota</taxon>
        <taxon>Fungi</taxon>
        <taxon>Dikarya</taxon>
        <taxon>Ascomycota</taxon>
        <taxon>Pezizomycotina</taxon>
        <taxon>Orbiliomycetes</taxon>
        <taxon>Orbiliales</taxon>
        <taxon>Orbiliaceae</taxon>
        <taxon>Orbilia</taxon>
    </lineage>
</organism>
<dbReference type="EMBL" id="JAVHNS010000006">
    <property type="protein sequence ID" value="KAK6352177.1"/>
    <property type="molecule type" value="Genomic_DNA"/>
</dbReference>
<sequence length="64" mass="7454">MLPNMPLMAPQFNWDDHEGYVKTLIFDEKRSGKELPKMLTQRADAVGTGRARITLRNLNRRIIQ</sequence>